<evidence type="ECO:0000259" key="2">
    <source>
        <dbReference type="Pfam" id="PF07859"/>
    </source>
</evidence>
<dbReference type="PANTHER" id="PTHR48081">
    <property type="entry name" value="AB HYDROLASE SUPERFAMILY PROTEIN C4A8.06C"/>
    <property type="match status" value="1"/>
</dbReference>
<evidence type="ECO:0000313" key="3">
    <source>
        <dbReference type="EMBL" id="WPH01632.1"/>
    </source>
</evidence>
<protein>
    <submittedName>
        <fullName evidence="3">Carboxylesterase nlhh</fullName>
    </submittedName>
</protein>
<keyword evidence="1" id="KW-0378">Hydrolase</keyword>
<feature type="domain" description="Alpha/beta hydrolase fold-3" evidence="2">
    <location>
        <begin position="118"/>
        <end position="334"/>
    </location>
</feature>
<evidence type="ECO:0000313" key="4">
    <source>
        <dbReference type="Proteomes" id="UP001303373"/>
    </source>
</evidence>
<proteinExistence type="predicted"/>
<evidence type="ECO:0000256" key="1">
    <source>
        <dbReference type="ARBA" id="ARBA00022801"/>
    </source>
</evidence>
<dbReference type="Proteomes" id="UP001303373">
    <property type="component" value="Chromosome 6"/>
</dbReference>
<dbReference type="InterPro" id="IPR013094">
    <property type="entry name" value="AB_hydrolase_3"/>
</dbReference>
<dbReference type="InterPro" id="IPR029058">
    <property type="entry name" value="AB_hydrolase_fold"/>
</dbReference>
<keyword evidence="4" id="KW-1185">Reference proteome</keyword>
<dbReference type="AlphaFoldDB" id="A0AAQ3M4D7"/>
<name>A0AAQ3M4D7_9PEZI</name>
<dbReference type="GO" id="GO:0016787">
    <property type="term" value="F:hydrolase activity"/>
    <property type="evidence" value="ECO:0007669"/>
    <property type="project" value="UniProtKB-KW"/>
</dbReference>
<dbReference type="InterPro" id="IPR050300">
    <property type="entry name" value="GDXG_lipolytic_enzyme"/>
</dbReference>
<dbReference type="EMBL" id="CP138585">
    <property type="protein sequence ID" value="WPH01632.1"/>
    <property type="molecule type" value="Genomic_DNA"/>
</dbReference>
<gene>
    <name evidence="3" type="ORF">R9X50_00448200</name>
</gene>
<organism evidence="3 4">
    <name type="scientific">Acrodontium crateriforme</name>
    <dbReference type="NCBI Taxonomy" id="150365"/>
    <lineage>
        <taxon>Eukaryota</taxon>
        <taxon>Fungi</taxon>
        <taxon>Dikarya</taxon>
        <taxon>Ascomycota</taxon>
        <taxon>Pezizomycotina</taxon>
        <taxon>Dothideomycetes</taxon>
        <taxon>Dothideomycetidae</taxon>
        <taxon>Mycosphaerellales</taxon>
        <taxon>Teratosphaeriaceae</taxon>
        <taxon>Acrodontium</taxon>
    </lineage>
</organism>
<sequence>MSSYKAPGRLGDSSLELKTDPRTNTRLLAALKAFGLDGKAPTPDVQVTASNEEIAALMGAGEQAFEALYEALPNELPSDKDEPEIEHTIETIKGIDDNDIKLHIHRQKRLTGQKLPCVVYIHGGGMTLLKTANKVHQRWTRSLAAAGAVGIAIDFRNAYIDGQHNPFPKGLNDVVAGVKWIAAHKAELGIDRIVLQGESGGGNLSCAAALKANNEGWINQIDGVYALCPFISGGYDWSQERKLKEIPSAIENAGYLLDPHNSALTKKYYSPNDGENPLAWPYHATPEQLKGLPPHVLNMDELDFLRDEGIAYSRKLEAAGVPVVASVNLGVTHAASLIFRQALPDLHNTTINNIVTFAKSLKPPAARL</sequence>
<dbReference type="PANTHER" id="PTHR48081:SF8">
    <property type="entry name" value="ALPHA_BETA HYDROLASE FOLD-3 DOMAIN-CONTAINING PROTEIN-RELATED"/>
    <property type="match status" value="1"/>
</dbReference>
<accession>A0AAQ3M4D7</accession>
<reference evidence="3 4" key="1">
    <citation type="submission" date="2023-11" db="EMBL/GenBank/DDBJ databases">
        <title>An acidophilic fungus is an integral part of prey digestion in a carnivorous sundew plant.</title>
        <authorList>
            <person name="Tsai I.J."/>
        </authorList>
    </citation>
    <scope>NUCLEOTIDE SEQUENCE [LARGE SCALE GENOMIC DNA]</scope>
    <source>
        <strain evidence="3">169a</strain>
    </source>
</reference>
<dbReference type="SUPFAM" id="SSF53474">
    <property type="entry name" value="alpha/beta-Hydrolases"/>
    <property type="match status" value="1"/>
</dbReference>
<dbReference type="Pfam" id="PF07859">
    <property type="entry name" value="Abhydrolase_3"/>
    <property type="match status" value="1"/>
</dbReference>
<dbReference type="Gene3D" id="3.40.50.1820">
    <property type="entry name" value="alpha/beta hydrolase"/>
    <property type="match status" value="1"/>
</dbReference>